<dbReference type="SUPFAM" id="SSF47576">
    <property type="entry name" value="Calponin-homology domain, CH-domain"/>
    <property type="match status" value="1"/>
</dbReference>
<keyword evidence="3 4" id="KW-0505">Motor protein</keyword>
<dbReference type="InterPro" id="IPR027417">
    <property type="entry name" value="P-loop_NTPase"/>
</dbReference>
<keyword evidence="4" id="KW-0067">ATP-binding</keyword>
<dbReference type="GO" id="GO:0003777">
    <property type="term" value="F:microtubule motor activity"/>
    <property type="evidence" value="ECO:0007669"/>
    <property type="project" value="InterPro"/>
</dbReference>
<feature type="binding site" evidence="4">
    <location>
        <begin position="361"/>
        <end position="368"/>
    </location>
    <ligand>
        <name>ATP</name>
        <dbReference type="ChEBI" id="CHEBI:30616"/>
    </ligand>
</feature>
<dbReference type="PANTHER" id="PTHR47972">
    <property type="entry name" value="KINESIN-LIKE PROTEIN KLP-3"/>
    <property type="match status" value="1"/>
</dbReference>
<dbReference type="FunFam" id="3.40.850.10:FF:000111">
    <property type="entry name" value="p-loop nucleoside triphosphate hydrolase superfamily protein with CH (Calponin Homology) domain"/>
    <property type="match status" value="1"/>
</dbReference>
<dbReference type="PROSITE" id="PS50067">
    <property type="entry name" value="KINESIN_MOTOR_2"/>
    <property type="match status" value="1"/>
</dbReference>
<dbReference type="FunFam" id="1.10.418.10:FF:000117">
    <property type="entry name" value="p-loop nucleoside triphosphate hydrolase superfamily protein with CH (Calponin Homology) domain"/>
    <property type="match status" value="1"/>
</dbReference>
<keyword evidence="4" id="KW-0547">Nucleotide-binding</keyword>
<evidence type="ECO:0000256" key="1">
    <source>
        <dbReference type="ARBA" id="ARBA00010899"/>
    </source>
</evidence>
<gene>
    <name evidence="5" type="ORF">ZEAMMB73_Zm00001d028830</name>
</gene>
<dbReference type="InterPro" id="IPR036961">
    <property type="entry name" value="Kinesin_motor_dom_sf"/>
</dbReference>
<sequence length="433" mass="48085">MQVVVNTAADSVLQADGAALSAFQYFENVRNFLVAAQEIGLPCFEASDLEQGGKSARVVNCVLALKSYGDWKQCGGTGPWKYGGNLKPSVSGKSGHGRKNSEPFRRSQSINEGEVPYEEAGFNGDAHFDSSDMQSTSRPLKMLVSAVLSDKRPDEVPQLLESMLSKLVEEFENRLNSQNELMDTGDIYCNHKKTKKEASREVALKQHLILQQQSKNVEELKSDLITTRAGMEYMQMKYSEDLNLLGRHLFSLAHAASGYHKVLEENRKLYNQVQDLKGSIRVYCRVRPFLPGQASPSTVGSIDEGNITIVTPSKSGKEGRKTFSFNKVFGPSATQAEVFLDTQPLIRSVLDGYNVCIFAYGQTGSGKTYTMSGPKNMTEQTQGVNYRALGDLFKLAEQRKGTFIYDIAVQMIEIYNEQVRDLLVSDGLNKKYP</sequence>
<dbReference type="PANTHER" id="PTHR47972:SF39">
    <property type="entry name" value="KINESIN-LIKE PROTEIN KIN-14I"/>
    <property type="match status" value="1"/>
</dbReference>
<keyword evidence="5" id="KW-0378">Hydrolase</keyword>
<protein>
    <submittedName>
        <fullName evidence="5">p-loop nucleoside triphosphate hydrolase superfamily protein with CH (Calponin Homology) domain</fullName>
    </submittedName>
</protein>
<dbReference type="PROSITE" id="PS50021">
    <property type="entry name" value="CH"/>
    <property type="match status" value="1"/>
</dbReference>
<dbReference type="InterPro" id="IPR031852">
    <property type="entry name" value="Vik1/Cik1_MT-bd"/>
</dbReference>
<accession>A0A1D6K028</accession>
<dbReference type="InterPro" id="IPR027640">
    <property type="entry name" value="Kinesin-like_fam"/>
</dbReference>
<dbReference type="GO" id="GO:0008017">
    <property type="term" value="F:microtubule binding"/>
    <property type="evidence" value="ECO:0007669"/>
    <property type="project" value="InterPro"/>
</dbReference>
<dbReference type="Pfam" id="PF16796">
    <property type="entry name" value="Microtub_bd"/>
    <property type="match status" value="1"/>
</dbReference>
<comment type="similarity">
    <text evidence="1">Belongs to the TRAFAC class myosin-kinesin ATPase superfamily. Kinesin family. KIN-14 subfamily.</text>
</comment>
<dbReference type="InterPro" id="IPR001715">
    <property type="entry name" value="CH_dom"/>
</dbReference>
<dbReference type="AlphaFoldDB" id="A0A1D6K028"/>
<evidence type="ECO:0000256" key="3">
    <source>
        <dbReference type="ARBA" id="ARBA00023175"/>
    </source>
</evidence>
<reference evidence="5" key="1">
    <citation type="submission" date="2015-12" db="EMBL/GenBank/DDBJ databases">
        <title>Update maize B73 reference genome by single molecule sequencing technologies.</title>
        <authorList>
            <consortium name="Maize Genome Sequencing Project"/>
            <person name="Ware D."/>
        </authorList>
    </citation>
    <scope>NUCLEOTIDE SEQUENCE [LARGE SCALE GENOMIC DNA]</scope>
    <source>
        <tissue evidence="5">Seedling</tissue>
    </source>
</reference>
<dbReference type="GO" id="GO:0007018">
    <property type="term" value="P:microtubule-based movement"/>
    <property type="evidence" value="ECO:0007669"/>
    <property type="project" value="InterPro"/>
</dbReference>
<accession>A0A317Y8T0</accession>
<dbReference type="EMBL" id="CM007647">
    <property type="protein sequence ID" value="ONL97172.1"/>
    <property type="molecule type" value="Genomic_DNA"/>
</dbReference>
<dbReference type="GO" id="GO:0005524">
    <property type="term" value="F:ATP binding"/>
    <property type="evidence" value="ECO:0007669"/>
    <property type="project" value="UniProtKB-UniRule"/>
</dbReference>
<evidence type="ECO:0000313" key="5">
    <source>
        <dbReference type="EMBL" id="ONL97172.1"/>
    </source>
</evidence>
<dbReference type="GO" id="GO:0005874">
    <property type="term" value="C:microtubule"/>
    <property type="evidence" value="ECO:0007669"/>
    <property type="project" value="UniProtKB-KW"/>
</dbReference>
<dbReference type="InterPro" id="IPR036872">
    <property type="entry name" value="CH_dom_sf"/>
</dbReference>
<name>A0A1D6K028_MAIZE</name>
<dbReference type="SUPFAM" id="SSF52540">
    <property type="entry name" value="P-loop containing nucleoside triphosphate hydrolases"/>
    <property type="match status" value="1"/>
</dbReference>
<evidence type="ECO:0000256" key="4">
    <source>
        <dbReference type="PROSITE-ProRule" id="PRU00283"/>
    </source>
</evidence>
<dbReference type="ExpressionAtlas" id="A0A1D6K028">
    <property type="expression patterns" value="baseline and differential"/>
</dbReference>
<dbReference type="Gene3D" id="1.10.418.10">
    <property type="entry name" value="Calponin-like domain"/>
    <property type="match status" value="1"/>
</dbReference>
<organism evidence="5">
    <name type="scientific">Zea mays</name>
    <name type="common">Maize</name>
    <dbReference type="NCBI Taxonomy" id="4577"/>
    <lineage>
        <taxon>Eukaryota</taxon>
        <taxon>Viridiplantae</taxon>
        <taxon>Streptophyta</taxon>
        <taxon>Embryophyta</taxon>
        <taxon>Tracheophyta</taxon>
        <taxon>Spermatophyta</taxon>
        <taxon>Magnoliopsida</taxon>
        <taxon>Liliopsida</taxon>
        <taxon>Poales</taxon>
        <taxon>Poaceae</taxon>
        <taxon>PACMAD clade</taxon>
        <taxon>Panicoideae</taxon>
        <taxon>Andropogonodae</taxon>
        <taxon>Andropogoneae</taxon>
        <taxon>Tripsacinae</taxon>
        <taxon>Zea</taxon>
    </lineage>
</organism>
<keyword evidence="2" id="KW-0493">Microtubule</keyword>
<proteinExistence type="inferred from homology"/>
<dbReference type="GO" id="GO:0016787">
    <property type="term" value="F:hydrolase activity"/>
    <property type="evidence" value="ECO:0007669"/>
    <property type="project" value="UniProtKB-KW"/>
</dbReference>
<dbReference type="Gene3D" id="3.40.850.10">
    <property type="entry name" value="Kinesin motor domain"/>
    <property type="match status" value="1"/>
</dbReference>
<dbReference type="SMART" id="SM00129">
    <property type="entry name" value="KISc"/>
    <property type="match status" value="1"/>
</dbReference>
<evidence type="ECO:0000256" key="2">
    <source>
        <dbReference type="ARBA" id="ARBA00022701"/>
    </source>
</evidence>
<dbReference type="InterPro" id="IPR001752">
    <property type="entry name" value="Kinesin_motor_dom"/>
</dbReference>